<dbReference type="EMBL" id="JARQDV010000004">
    <property type="protein sequence ID" value="MDT2964922.1"/>
    <property type="molecule type" value="Genomic_DNA"/>
</dbReference>
<dbReference type="SMART" id="SM01061">
    <property type="entry name" value="CAT_RBD"/>
    <property type="match status" value="1"/>
</dbReference>
<name>A0A1L8SCN9_ENTCA</name>
<dbReference type="Proteomes" id="UP001253851">
    <property type="component" value="Unassembled WGS sequence"/>
</dbReference>
<dbReference type="EMBL" id="QRMZ01000004">
    <property type="protein sequence ID" value="RHK07412.1"/>
    <property type="molecule type" value="Genomic_DNA"/>
</dbReference>
<evidence type="ECO:0000313" key="6">
    <source>
        <dbReference type="Proteomes" id="UP000286288"/>
    </source>
</evidence>
<accession>A0A1L8SCN9</accession>
<dbReference type="InterPro" id="IPR036634">
    <property type="entry name" value="PRD_sf"/>
</dbReference>
<evidence type="ECO:0000256" key="1">
    <source>
        <dbReference type="ARBA" id="ARBA00022737"/>
    </source>
</evidence>
<dbReference type="AlphaFoldDB" id="A0A1L8SCN9"/>
<gene>
    <name evidence="5" type="ORF">DW084_03900</name>
    <name evidence="3" type="ORF">P7I32_09865</name>
    <name evidence="4" type="ORF">P7I34_02705</name>
</gene>
<dbReference type="SUPFAM" id="SSF63520">
    <property type="entry name" value="PTS-regulatory domain, PRD"/>
    <property type="match status" value="2"/>
</dbReference>
<keyword evidence="1" id="KW-0677">Repeat</keyword>
<reference evidence="3 7" key="2">
    <citation type="submission" date="2023-03" db="EMBL/GenBank/DDBJ databases">
        <authorList>
            <person name="Shen W."/>
            <person name="Cai J."/>
        </authorList>
    </citation>
    <scope>NUCLEOTIDE SEQUENCE</scope>
    <source>
        <strain evidence="4 7">B516</strain>
        <strain evidence="3">K72-2</strain>
    </source>
</reference>
<dbReference type="Gene3D" id="2.30.24.10">
    <property type="entry name" value="CAT RNA-binding domain"/>
    <property type="match status" value="1"/>
</dbReference>
<dbReference type="OrthoDB" id="9813552at2"/>
<evidence type="ECO:0000313" key="5">
    <source>
        <dbReference type="EMBL" id="RHK07412.1"/>
    </source>
</evidence>
<reference evidence="5 6" key="1">
    <citation type="submission" date="2018-08" db="EMBL/GenBank/DDBJ databases">
        <title>A genome reference for cultivated species of the human gut microbiota.</title>
        <authorList>
            <person name="Zou Y."/>
            <person name="Xue W."/>
            <person name="Luo G."/>
        </authorList>
    </citation>
    <scope>NUCLEOTIDE SEQUENCE [LARGE SCALE GENOMIC DNA]</scope>
    <source>
        <strain evidence="5 6">AF48-16</strain>
    </source>
</reference>
<dbReference type="RefSeq" id="WP_005225819.1">
    <property type="nucleotide sequence ID" value="NZ_BAAAXK010000003.1"/>
</dbReference>
<evidence type="ECO:0000259" key="2">
    <source>
        <dbReference type="PROSITE" id="PS51372"/>
    </source>
</evidence>
<comment type="caution">
    <text evidence="5">The sequence shown here is derived from an EMBL/GenBank/DDBJ whole genome shotgun (WGS) entry which is preliminary data.</text>
</comment>
<dbReference type="PROSITE" id="PS51372">
    <property type="entry name" value="PRD_2"/>
    <property type="match status" value="2"/>
</dbReference>
<dbReference type="InterPro" id="IPR050661">
    <property type="entry name" value="BglG_antiterminators"/>
</dbReference>
<feature type="domain" description="PRD" evidence="2">
    <location>
        <begin position="65"/>
        <end position="170"/>
    </location>
</feature>
<dbReference type="PANTHER" id="PTHR30185">
    <property type="entry name" value="CRYPTIC BETA-GLUCOSIDE BGL OPERON ANTITERMINATOR"/>
    <property type="match status" value="1"/>
</dbReference>
<organism evidence="5 6">
    <name type="scientific">Enterococcus casseliflavus</name>
    <name type="common">Enterococcus flavescens</name>
    <dbReference type="NCBI Taxonomy" id="37734"/>
    <lineage>
        <taxon>Bacteria</taxon>
        <taxon>Bacillati</taxon>
        <taxon>Bacillota</taxon>
        <taxon>Bacilli</taxon>
        <taxon>Lactobacillales</taxon>
        <taxon>Enterococcaceae</taxon>
        <taxon>Enterococcus</taxon>
    </lineage>
</organism>
<dbReference type="Gene3D" id="1.10.1790.10">
    <property type="entry name" value="PRD domain"/>
    <property type="match status" value="2"/>
</dbReference>
<dbReference type="Pfam" id="PF00874">
    <property type="entry name" value="PRD"/>
    <property type="match status" value="2"/>
</dbReference>
<dbReference type="SUPFAM" id="SSF50151">
    <property type="entry name" value="SacY-like RNA-binding domain"/>
    <property type="match status" value="1"/>
</dbReference>
<protein>
    <submittedName>
        <fullName evidence="5">PRD domain-containing protein</fullName>
    </submittedName>
</protein>
<dbReference type="NCBIfam" id="NF046042">
    <property type="entry name" value="LicT"/>
    <property type="match status" value="1"/>
</dbReference>
<evidence type="ECO:0000313" key="7">
    <source>
        <dbReference type="Proteomes" id="UP001253851"/>
    </source>
</evidence>
<dbReference type="Proteomes" id="UP001268896">
    <property type="component" value="Unassembled WGS sequence"/>
</dbReference>
<dbReference type="InterPro" id="IPR011608">
    <property type="entry name" value="PRD"/>
</dbReference>
<feature type="domain" description="PRD" evidence="2">
    <location>
        <begin position="171"/>
        <end position="280"/>
    </location>
</feature>
<sequence>MKISKVLNNNVVITTDQSQNEIIVMGRGIAFKKKVGDEISSETVDKVYRLENQTILSQFQELLADLPLEYLELSNEIIEYARRELSSPINDSIYISLTDHMHCAIERSKKGMTVKNVLLWDIKRFFPDEYQIGCKTVEKIKEHYGIQLPDDEAGFIALHLVNAQTENGDQGNIAELTQTMQDIINIVKYFFKTTFDEESVYFYRFTTHLKFFVSRMQNHTTHVDETDEDLLAMVKVKYRNAYQCVQKIAELLENQYQYQMSSDESLYLTIHIARLVQKNR</sequence>
<evidence type="ECO:0000313" key="3">
    <source>
        <dbReference type="EMBL" id="MDT2964922.1"/>
    </source>
</evidence>
<dbReference type="InterPro" id="IPR004341">
    <property type="entry name" value="CAT_RNA-bd_dom"/>
</dbReference>
<evidence type="ECO:0000313" key="4">
    <source>
        <dbReference type="EMBL" id="MDT2981557.1"/>
    </source>
</evidence>
<dbReference type="Proteomes" id="UP000286288">
    <property type="component" value="Unassembled WGS sequence"/>
</dbReference>
<dbReference type="PANTHER" id="PTHR30185:SF15">
    <property type="entry name" value="CRYPTIC BETA-GLUCOSIDE BGL OPERON ANTITERMINATOR"/>
    <property type="match status" value="1"/>
</dbReference>
<dbReference type="GO" id="GO:0006355">
    <property type="term" value="P:regulation of DNA-templated transcription"/>
    <property type="evidence" value="ECO:0007669"/>
    <property type="project" value="InterPro"/>
</dbReference>
<proteinExistence type="predicted"/>
<dbReference type="GO" id="GO:0003723">
    <property type="term" value="F:RNA binding"/>
    <property type="evidence" value="ECO:0007669"/>
    <property type="project" value="InterPro"/>
</dbReference>
<dbReference type="InterPro" id="IPR036650">
    <property type="entry name" value="CAT_RNA-bd_dom_sf"/>
</dbReference>
<dbReference type="Pfam" id="PF03123">
    <property type="entry name" value="CAT_RBD"/>
    <property type="match status" value="1"/>
</dbReference>
<dbReference type="EMBL" id="JARQDZ010000001">
    <property type="protein sequence ID" value="MDT2981557.1"/>
    <property type="molecule type" value="Genomic_DNA"/>
</dbReference>